<dbReference type="HOGENOM" id="CLU_049285_2_0_9"/>
<accession>E3GLE3</accession>
<dbReference type="ESTHER" id="eublk-e3gle3">
    <property type="family name" value="Proline_iminopeptidase"/>
</dbReference>
<dbReference type="PRINTS" id="PR00793">
    <property type="entry name" value="PROAMNOPTASE"/>
</dbReference>
<dbReference type="InterPro" id="IPR002410">
    <property type="entry name" value="Peptidase_S33"/>
</dbReference>
<keyword evidence="2" id="KW-0378">Hydrolase</keyword>
<dbReference type="InterPro" id="IPR000073">
    <property type="entry name" value="AB_hydrolase_1"/>
</dbReference>
<evidence type="ECO:0000313" key="5">
    <source>
        <dbReference type="Proteomes" id="UP000006873"/>
    </source>
</evidence>
<dbReference type="Gene3D" id="3.40.50.1820">
    <property type="entry name" value="alpha/beta hydrolase"/>
    <property type="match status" value="1"/>
</dbReference>
<reference key="1">
    <citation type="submission" date="2010-09" db="EMBL/GenBank/DDBJ databases">
        <authorList>
            <person name="Roh H."/>
            <person name="Ko H.-J."/>
            <person name="Kim D."/>
            <person name="Choi D.G."/>
            <person name="Park S."/>
            <person name="Kim S."/>
            <person name="Kim K.H."/>
            <person name="Chang I.S."/>
            <person name="Choi I.-G."/>
        </authorList>
    </citation>
    <scope>NUCLEOTIDE SEQUENCE</scope>
    <source>
        <strain>KIST612</strain>
    </source>
</reference>
<evidence type="ECO:0000313" key="4">
    <source>
        <dbReference type="EMBL" id="ADO36457.1"/>
    </source>
</evidence>
<evidence type="ECO:0000256" key="2">
    <source>
        <dbReference type="ARBA" id="ARBA00022801"/>
    </source>
</evidence>
<name>E3GLE3_9FIRM</name>
<dbReference type="GO" id="GO:0006508">
    <property type="term" value="P:proteolysis"/>
    <property type="evidence" value="ECO:0007669"/>
    <property type="project" value="InterPro"/>
</dbReference>
<sequence length="363" mass="40471">MAGLKKRTGIQKAAWAAVVMIVLMGGGAFLSQRLAHSPPIRAEEGQERKAAIAELRAVELNDRRQWISLRGENRENPVLLFLAGGPGGTQMAAVRHALSALEEDFVVVNWDQPGAGKSYNAAPIQSLTVETYIDDGAALTSYLCQTFNKEKIYLVGESWGSALGIILAAENPERYHAFMGTGQMVAFLETEKLDYEKSLELAQARGDEGKVEKLRKNGPPPYYGEDVTWKSAEYLGDLGDAMNQNPEVENPGYHTFRDIFSPEYGAFDKVNYLRGIVDTFNQVYPQLYDTDLREDYPKLEVPVYFLTGRHDLNAPTALVEDYAARLEAPHKEIIWFEHSGHSPWINESSRFVEVVRGVAAAWP</sequence>
<dbReference type="RefSeq" id="WP_013379778.1">
    <property type="nucleotide sequence ID" value="NC_014624.2"/>
</dbReference>
<evidence type="ECO:0000256" key="1">
    <source>
        <dbReference type="ARBA" id="ARBA00010088"/>
    </source>
</evidence>
<proteinExistence type="inferred from homology"/>
<dbReference type="Proteomes" id="UP000006873">
    <property type="component" value="Chromosome"/>
</dbReference>
<dbReference type="GO" id="GO:0004177">
    <property type="term" value="F:aminopeptidase activity"/>
    <property type="evidence" value="ECO:0007669"/>
    <property type="project" value="UniProtKB-EC"/>
</dbReference>
<dbReference type="GO" id="GO:0016020">
    <property type="term" value="C:membrane"/>
    <property type="evidence" value="ECO:0007669"/>
    <property type="project" value="TreeGrafter"/>
</dbReference>
<dbReference type="eggNOG" id="COG2267">
    <property type="taxonomic scope" value="Bacteria"/>
</dbReference>
<dbReference type="PANTHER" id="PTHR43798:SF33">
    <property type="entry name" value="HYDROLASE, PUTATIVE (AFU_ORTHOLOGUE AFUA_2G14860)-RELATED"/>
    <property type="match status" value="1"/>
</dbReference>
<dbReference type="GeneID" id="68362719"/>
<dbReference type="PANTHER" id="PTHR43798">
    <property type="entry name" value="MONOACYLGLYCEROL LIPASE"/>
    <property type="match status" value="1"/>
</dbReference>
<dbReference type="InterPro" id="IPR029058">
    <property type="entry name" value="AB_hydrolase_fold"/>
</dbReference>
<reference evidence="4 5" key="2">
    <citation type="journal article" date="2011" name="J. Bacteriol.">
        <title>Complete genome sequence of a carbon monoxide-utilizing acetogen, Eubacterium limosum KIST612.</title>
        <authorList>
            <person name="Roh H."/>
            <person name="Ko H.J."/>
            <person name="Kim D."/>
            <person name="Choi D.G."/>
            <person name="Park S."/>
            <person name="Kim S."/>
            <person name="Chang I.S."/>
            <person name="Choi I.G."/>
        </authorList>
    </citation>
    <scope>NUCLEOTIDE SEQUENCE [LARGE SCALE GENOMIC DNA]</scope>
    <source>
        <strain evidence="4 5">KIST612</strain>
    </source>
</reference>
<feature type="domain" description="AB hydrolase-1" evidence="3">
    <location>
        <begin position="77"/>
        <end position="343"/>
    </location>
</feature>
<dbReference type="AlphaFoldDB" id="E3GLE3"/>
<keyword evidence="5" id="KW-1185">Reference proteome</keyword>
<evidence type="ECO:0000259" key="3">
    <source>
        <dbReference type="Pfam" id="PF00561"/>
    </source>
</evidence>
<gene>
    <name evidence="4" type="ordered locus">ELI_1471</name>
</gene>
<dbReference type="SUPFAM" id="SSF53474">
    <property type="entry name" value="alpha/beta-Hydrolases"/>
    <property type="match status" value="1"/>
</dbReference>
<dbReference type="KEGG" id="elm:ELI_1471"/>
<comment type="similarity">
    <text evidence="1">Belongs to the peptidase S33 family.</text>
</comment>
<dbReference type="EMBL" id="CP002273">
    <property type="protein sequence ID" value="ADO36457.1"/>
    <property type="molecule type" value="Genomic_DNA"/>
</dbReference>
<dbReference type="Pfam" id="PF00561">
    <property type="entry name" value="Abhydrolase_1"/>
    <property type="match status" value="1"/>
</dbReference>
<organism evidence="4 5">
    <name type="scientific">Eubacterium callanderi</name>
    <dbReference type="NCBI Taxonomy" id="53442"/>
    <lineage>
        <taxon>Bacteria</taxon>
        <taxon>Bacillati</taxon>
        <taxon>Bacillota</taxon>
        <taxon>Clostridia</taxon>
        <taxon>Eubacteriales</taxon>
        <taxon>Eubacteriaceae</taxon>
        <taxon>Eubacterium</taxon>
    </lineage>
</organism>
<protein>
    <recommendedName>
        <fullName evidence="3">AB hydrolase-1 domain-containing protein</fullName>
    </recommendedName>
</protein>
<dbReference type="InterPro" id="IPR050266">
    <property type="entry name" value="AB_hydrolase_sf"/>
</dbReference>